<evidence type="ECO:0000259" key="1">
    <source>
        <dbReference type="Pfam" id="PF00078"/>
    </source>
</evidence>
<dbReference type="PANTHER" id="PTHR46890:SF48">
    <property type="entry name" value="RNA-DIRECTED DNA POLYMERASE"/>
    <property type="match status" value="1"/>
</dbReference>
<dbReference type="Pfam" id="PF13456">
    <property type="entry name" value="RVT_3"/>
    <property type="match status" value="1"/>
</dbReference>
<gene>
    <name evidence="3" type="ORF">FSB_LOCUS31196</name>
</gene>
<proteinExistence type="predicted"/>
<dbReference type="InterPro" id="IPR052343">
    <property type="entry name" value="Retrotransposon-Effector_Assoc"/>
</dbReference>
<dbReference type="EMBL" id="OIVN01002402">
    <property type="protein sequence ID" value="SPD03314.1"/>
    <property type="molecule type" value="Genomic_DNA"/>
</dbReference>
<dbReference type="InterPro" id="IPR000477">
    <property type="entry name" value="RT_dom"/>
</dbReference>
<dbReference type="AlphaFoldDB" id="A0A2N9GVK8"/>
<name>A0A2N9GVK8_FAGSY</name>
<reference evidence="3" key="1">
    <citation type="submission" date="2018-02" db="EMBL/GenBank/DDBJ databases">
        <authorList>
            <person name="Cohen D.B."/>
            <person name="Kent A.D."/>
        </authorList>
    </citation>
    <scope>NUCLEOTIDE SEQUENCE</scope>
</reference>
<evidence type="ECO:0000313" key="3">
    <source>
        <dbReference type="EMBL" id="SPD03314.1"/>
    </source>
</evidence>
<dbReference type="InterPro" id="IPR043502">
    <property type="entry name" value="DNA/RNA_pol_sf"/>
</dbReference>
<protein>
    <recommendedName>
        <fullName evidence="4">Reverse transcriptase domain-containing protein</fullName>
    </recommendedName>
</protein>
<dbReference type="SUPFAM" id="SSF56672">
    <property type="entry name" value="DNA/RNA polymerases"/>
    <property type="match status" value="1"/>
</dbReference>
<sequence>MRVPFKDKRPIPSWVFGMIMEYGIRLLWQSILMQQIISITYLPHPILDSIDEVVQSVDAVVTQDMNDSLMQPFSSKEICRALFQISSSKGPGLDGMIALFFQKYWHIVGVDVTLAILDFLNSGRMLGSINFTNIALIPKVKNLECMAKFRLISLCNVLYKIVSKVLVNRMKPILLRVISDSQSAFVPGLLITDNVIMTFEVLHYLKNLRTGNNVQMVAKLDMSKAYDRVKWNYFQDILLKLGFHRRWVELIMACVNTATYSVMVNGEAHGYIKPSRGLRQRDPLSPYHFPYLCRGSFLINTNRPLAKKFDILAMFGTLPTTQFEKYLGLPHIMGRSKRHAFNDIKECIWKRLQGWKEKFLSQASREILIKAVSVVLIIYYYMNKIRVLESTSWGMGASQHLWSAIWSAKVQPKIQVALLLFSDFSRWRPPDVGIYKLNIGICTSSSSRQVGVGILIRDAQGLVVAAMQQQGARCDDKLQLQAFVVLTAVQFAFDVGLRHLDIELTCQDLLSLLKTDGS</sequence>
<dbReference type="InterPro" id="IPR002156">
    <property type="entry name" value="RNaseH_domain"/>
</dbReference>
<dbReference type="Pfam" id="PF00078">
    <property type="entry name" value="RVT_1"/>
    <property type="match status" value="1"/>
</dbReference>
<evidence type="ECO:0000259" key="2">
    <source>
        <dbReference type="Pfam" id="PF13456"/>
    </source>
</evidence>
<evidence type="ECO:0008006" key="4">
    <source>
        <dbReference type="Google" id="ProtNLM"/>
    </source>
</evidence>
<feature type="domain" description="Reverse transcriptase" evidence="1">
    <location>
        <begin position="137"/>
        <end position="290"/>
    </location>
</feature>
<organism evidence="3">
    <name type="scientific">Fagus sylvatica</name>
    <name type="common">Beechnut</name>
    <dbReference type="NCBI Taxonomy" id="28930"/>
    <lineage>
        <taxon>Eukaryota</taxon>
        <taxon>Viridiplantae</taxon>
        <taxon>Streptophyta</taxon>
        <taxon>Embryophyta</taxon>
        <taxon>Tracheophyta</taxon>
        <taxon>Spermatophyta</taxon>
        <taxon>Magnoliopsida</taxon>
        <taxon>eudicotyledons</taxon>
        <taxon>Gunneridae</taxon>
        <taxon>Pentapetalae</taxon>
        <taxon>rosids</taxon>
        <taxon>fabids</taxon>
        <taxon>Fagales</taxon>
        <taxon>Fagaceae</taxon>
        <taxon>Fagus</taxon>
    </lineage>
</organism>
<dbReference type="PANTHER" id="PTHR46890">
    <property type="entry name" value="NON-LTR RETROLELEMENT REVERSE TRANSCRIPTASE-LIKE PROTEIN-RELATED"/>
    <property type="match status" value="1"/>
</dbReference>
<dbReference type="GO" id="GO:0004523">
    <property type="term" value="F:RNA-DNA hybrid ribonuclease activity"/>
    <property type="evidence" value="ECO:0007669"/>
    <property type="project" value="InterPro"/>
</dbReference>
<dbReference type="GO" id="GO:0003676">
    <property type="term" value="F:nucleic acid binding"/>
    <property type="evidence" value="ECO:0007669"/>
    <property type="project" value="InterPro"/>
</dbReference>
<accession>A0A2N9GVK8</accession>
<feature type="domain" description="RNase H type-1" evidence="2">
    <location>
        <begin position="443"/>
        <end position="514"/>
    </location>
</feature>